<accession>A0ACB8QZJ3</accession>
<organism evidence="1 2">
    <name type="scientific">Vararia minispora EC-137</name>
    <dbReference type="NCBI Taxonomy" id="1314806"/>
    <lineage>
        <taxon>Eukaryota</taxon>
        <taxon>Fungi</taxon>
        <taxon>Dikarya</taxon>
        <taxon>Basidiomycota</taxon>
        <taxon>Agaricomycotina</taxon>
        <taxon>Agaricomycetes</taxon>
        <taxon>Russulales</taxon>
        <taxon>Lachnocladiaceae</taxon>
        <taxon>Vararia</taxon>
    </lineage>
</organism>
<protein>
    <submittedName>
        <fullName evidence="1">FAD/NAD-P-binding domain-containing protein</fullName>
    </submittedName>
</protein>
<dbReference type="Proteomes" id="UP000814128">
    <property type="component" value="Unassembled WGS sequence"/>
</dbReference>
<keyword evidence="2" id="KW-1185">Reference proteome</keyword>
<evidence type="ECO:0000313" key="2">
    <source>
        <dbReference type="Proteomes" id="UP000814128"/>
    </source>
</evidence>
<comment type="caution">
    <text evidence="1">The sequence shown here is derived from an EMBL/GenBank/DDBJ whole genome shotgun (WGS) entry which is preliminary data.</text>
</comment>
<proteinExistence type="predicted"/>
<evidence type="ECO:0000313" key="1">
    <source>
        <dbReference type="EMBL" id="KAI0037228.1"/>
    </source>
</evidence>
<sequence length="373" mass="40727">MSSVKEKNVVIVGGGFGGATIARELSGKLDPSKYHITLVTLRPFMVNLTATIRLTTSELGVEEKKVIFPYDKLFHKKDVGTVKVGRVTAVEASEGSKPGCVVLEGGEKLSYNVLVLAPGFRWNGPVSLPYTEEETRAHIDSWREKFKTSKNIVVVGGGAVGIEFSGEIRDVYPDAKVTLIHRDRLLLNDFFPEKFRKAIEKDARAGGVDVVLNDSLEDLELKGTSVTLESGKKIDADLIIPAFGGKPATDFIASSLGADSLTDKGLVKVTKTLRLPAYTNIFAAGDIIDVQESKQVVPTYFHASVVAANVLAVLNDKEPKREYSKVPISMCVSNGRNRGLIYVDILWGIIFGNWVASFAKNFLFNLMPKNYGQ</sequence>
<name>A0ACB8QZJ3_9AGAM</name>
<gene>
    <name evidence="1" type="ORF">K488DRAFT_75545</name>
</gene>
<reference evidence="1" key="1">
    <citation type="submission" date="2021-02" db="EMBL/GenBank/DDBJ databases">
        <authorList>
            <consortium name="DOE Joint Genome Institute"/>
            <person name="Ahrendt S."/>
            <person name="Looney B.P."/>
            <person name="Miyauchi S."/>
            <person name="Morin E."/>
            <person name="Drula E."/>
            <person name="Courty P.E."/>
            <person name="Chicoki N."/>
            <person name="Fauchery L."/>
            <person name="Kohler A."/>
            <person name="Kuo A."/>
            <person name="Labutti K."/>
            <person name="Pangilinan J."/>
            <person name="Lipzen A."/>
            <person name="Riley R."/>
            <person name="Andreopoulos W."/>
            <person name="He G."/>
            <person name="Johnson J."/>
            <person name="Barry K.W."/>
            <person name="Grigoriev I.V."/>
            <person name="Nagy L."/>
            <person name="Hibbett D."/>
            <person name="Henrissat B."/>
            <person name="Matheny P.B."/>
            <person name="Labbe J."/>
            <person name="Martin F."/>
        </authorList>
    </citation>
    <scope>NUCLEOTIDE SEQUENCE</scope>
    <source>
        <strain evidence="1">EC-137</strain>
    </source>
</reference>
<dbReference type="EMBL" id="MU273465">
    <property type="protein sequence ID" value="KAI0037228.1"/>
    <property type="molecule type" value="Genomic_DNA"/>
</dbReference>
<reference evidence="1" key="2">
    <citation type="journal article" date="2022" name="New Phytol.">
        <title>Evolutionary transition to the ectomycorrhizal habit in the genomes of a hyperdiverse lineage of mushroom-forming fungi.</title>
        <authorList>
            <person name="Looney B."/>
            <person name="Miyauchi S."/>
            <person name="Morin E."/>
            <person name="Drula E."/>
            <person name="Courty P.E."/>
            <person name="Kohler A."/>
            <person name="Kuo A."/>
            <person name="LaButti K."/>
            <person name="Pangilinan J."/>
            <person name="Lipzen A."/>
            <person name="Riley R."/>
            <person name="Andreopoulos W."/>
            <person name="He G."/>
            <person name="Johnson J."/>
            <person name="Nolan M."/>
            <person name="Tritt A."/>
            <person name="Barry K.W."/>
            <person name="Grigoriev I.V."/>
            <person name="Nagy L.G."/>
            <person name="Hibbett D."/>
            <person name="Henrissat B."/>
            <person name="Matheny P.B."/>
            <person name="Labbe J."/>
            <person name="Martin F.M."/>
        </authorList>
    </citation>
    <scope>NUCLEOTIDE SEQUENCE</scope>
    <source>
        <strain evidence="1">EC-137</strain>
    </source>
</reference>